<feature type="transmembrane region" description="Helical" evidence="2">
    <location>
        <begin position="112"/>
        <end position="128"/>
    </location>
</feature>
<keyword evidence="2" id="KW-0472">Membrane</keyword>
<feature type="domain" description="HTH cro/C1-type" evidence="3">
    <location>
        <begin position="7"/>
        <end position="61"/>
    </location>
</feature>
<proteinExistence type="predicted"/>
<evidence type="ECO:0000313" key="4">
    <source>
        <dbReference type="EMBL" id="MFM9413532.1"/>
    </source>
</evidence>
<dbReference type="EMBL" id="JBJUVG010000004">
    <property type="protein sequence ID" value="MFM9413532.1"/>
    <property type="molecule type" value="Genomic_DNA"/>
</dbReference>
<feature type="transmembrane region" description="Helical" evidence="2">
    <location>
        <begin position="169"/>
        <end position="186"/>
    </location>
</feature>
<dbReference type="Pfam" id="PF01381">
    <property type="entry name" value="HTH_3"/>
    <property type="match status" value="1"/>
</dbReference>
<evidence type="ECO:0000256" key="2">
    <source>
        <dbReference type="SAM" id="Phobius"/>
    </source>
</evidence>
<dbReference type="SMART" id="SM00530">
    <property type="entry name" value="HTH_XRE"/>
    <property type="match status" value="1"/>
</dbReference>
<dbReference type="RefSeq" id="WP_408977151.1">
    <property type="nucleotide sequence ID" value="NZ_JBJUVG010000004.1"/>
</dbReference>
<dbReference type="PANTHER" id="PTHR46558:SF15">
    <property type="entry name" value="HELIX-TURN-HELIX DOMAIN PROTEIN"/>
    <property type="match status" value="1"/>
</dbReference>
<keyword evidence="5" id="KW-1185">Reference proteome</keyword>
<gene>
    <name evidence="4" type="ORF">ACKQTC_04035</name>
</gene>
<dbReference type="PROSITE" id="PS50943">
    <property type="entry name" value="HTH_CROC1"/>
    <property type="match status" value="1"/>
</dbReference>
<dbReference type="CDD" id="cd00093">
    <property type="entry name" value="HTH_XRE"/>
    <property type="match status" value="1"/>
</dbReference>
<dbReference type="InterPro" id="IPR010982">
    <property type="entry name" value="Lambda_DNA-bd_dom_sf"/>
</dbReference>
<organism evidence="4 5">
    <name type="scientific">Peptococcus simiae</name>
    <dbReference type="NCBI Taxonomy" id="1643805"/>
    <lineage>
        <taxon>Bacteria</taxon>
        <taxon>Bacillati</taxon>
        <taxon>Bacillota</taxon>
        <taxon>Clostridia</taxon>
        <taxon>Eubacteriales</taxon>
        <taxon>Peptococcaceae</taxon>
        <taxon>Peptococcus</taxon>
    </lineage>
</organism>
<dbReference type="Proteomes" id="UP001631949">
    <property type="component" value="Unassembled WGS sequence"/>
</dbReference>
<name>A0ABW9GY38_9FIRM</name>
<reference evidence="4 5" key="1">
    <citation type="journal article" date="2016" name="Int. J. Syst. Evol. Microbiol.">
        <title>Peptococcus simiae sp. nov., isolated from rhesus macaque faeces and emended description of the genus Peptococcus.</title>
        <authorList>
            <person name="Shkoporov A.N."/>
            <person name="Efimov B.A."/>
            <person name="Kondova I."/>
            <person name="Ouwerling B."/>
            <person name="Chaplin A.V."/>
            <person name="Shcherbakova V.A."/>
            <person name="Langermans J.A.M."/>
        </authorList>
    </citation>
    <scope>NUCLEOTIDE SEQUENCE [LARGE SCALE GENOMIC DNA]</scope>
    <source>
        <strain evidence="4 5">M108</strain>
    </source>
</reference>
<feature type="transmembrane region" description="Helical" evidence="2">
    <location>
        <begin position="87"/>
        <end position="106"/>
    </location>
</feature>
<evidence type="ECO:0000313" key="5">
    <source>
        <dbReference type="Proteomes" id="UP001631949"/>
    </source>
</evidence>
<dbReference type="SUPFAM" id="SSF47413">
    <property type="entry name" value="lambda repressor-like DNA-binding domains"/>
    <property type="match status" value="1"/>
</dbReference>
<dbReference type="Gene3D" id="1.10.260.40">
    <property type="entry name" value="lambda repressor-like DNA-binding domains"/>
    <property type="match status" value="1"/>
</dbReference>
<evidence type="ECO:0000259" key="3">
    <source>
        <dbReference type="PROSITE" id="PS50943"/>
    </source>
</evidence>
<sequence length="190" mass="21561">MELGSQIKKYRTDQALSQEALAEKLYVSRQTISNWENDKSYPDAKSLLLLSEVLQTSIDHLIKGDVEIMKERVAAEDQRNFERAGKIYGALLLITVLSMIPLIRLLGGLGEAVWLVLMAATLGAAFLVEKKKKQYDIQTYREVIAFSEGTKLDDLEKMKEAAKRPYQKFLFAILSGLLIFVVLRVVDLFF</sequence>
<dbReference type="InterPro" id="IPR001387">
    <property type="entry name" value="Cro/C1-type_HTH"/>
</dbReference>
<keyword evidence="2" id="KW-1133">Transmembrane helix</keyword>
<accession>A0ABW9GY38</accession>
<dbReference type="PANTHER" id="PTHR46558">
    <property type="entry name" value="TRACRIPTIONAL REGULATORY PROTEIN-RELATED-RELATED"/>
    <property type="match status" value="1"/>
</dbReference>
<comment type="caution">
    <text evidence="4">The sequence shown here is derived from an EMBL/GenBank/DDBJ whole genome shotgun (WGS) entry which is preliminary data.</text>
</comment>
<keyword evidence="2" id="KW-0812">Transmembrane</keyword>
<keyword evidence="1" id="KW-0238">DNA-binding</keyword>
<protein>
    <submittedName>
        <fullName evidence="4">Helix-turn-helix domain-containing protein</fullName>
    </submittedName>
</protein>
<evidence type="ECO:0000256" key="1">
    <source>
        <dbReference type="ARBA" id="ARBA00023125"/>
    </source>
</evidence>